<dbReference type="EMBL" id="KZ999893">
    <property type="protein sequence ID" value="RKO84642.1"/>
    <property type="molecule type" value="Genomic_DNA"/>
</dbReference>
<reference evidence="2" key="1">
    <citation type="journal article" date="2018" name="Nat. Microbiol.">
        <title>Leveraging single-cell genomics to expand the fungal tree of life.</title>
        <authorList>
            <person name="Ahrendt S.R."/>
            <person name="Quandt C.A."/>
            <person name="Ciobanu D."/>
            <person name="Clum A."/>
            <person name="Salamov A."/>
            <person name="Andreopoulos B."/>
            <person name="Cheng J.F."/>
            <person name="Woyke T."/>
            <person name="Pelin A."/>
            <person name="Henrissat B."/>
            <person name="Reynolds N.K."/>
            <person name="Benny G.L."/>
            <person name="Smith M.E."/>
            <person name="James T.Y."/>
            <person name="Grigoriev I.V."/>
        </authorList>
    </citation>
    <scope>NUCLEOTIDE SEQUENCE [LARGE SCALE GENOMIC DNA]</scope>
</reference>
<sequence>MKFTERFAGPCPVTHVLPCGVYRLKLPVSSRANDSFNTRLLKAYVPNTDDRFIHRA</sequence>
<proteinExistence type="predicted"/>
<accession>A0A4P9VZA1</accession>
<dbReference type="Proteomes" id="UP000269721">
    <property type="component" value="Unassembled WGS sequence"/>
</dbReference>
<protein>
    <submittedName>
        <fullName evidence="1">Uncharacterized protein</fullName>
    </submittedName>
</protein>
<dbReference type="AlphaFoldDB" id="A0A4P9VZA1"/>
<gene>
    <name evidence="1" type="ORF">BDK51DRAFT_22915</name>
</gene>
<name>A0A4P9VZA1_9FUNG</name>
<evidence type="ECO:0000313" key="1">
    <source>
        <dbReference type="EMBL" id="RKO84642.1"/>
    </source>
</evidence>
<evidence type="ECO:0000313" key="2">
    <source>
        <dbReference type="Proteomes" id="UP000269721"/>
    </source>
</evidence>
<keyword evidence="2" id="KW-1185">Reference proteome</keyword>
<organism evidence="1 2">
    <name type="scientific">Blyttiomyces helicus</name>
    <dbReference type="NCBI Taxonomy" id="388810"/>
    <lineage>
        <taxon>Eukaryota</taxon>
        <taxon>Fungi</taxon>
        <taxon>Fungi incertae sedis</taxon>
        <taxon>Chytridiomycota</taxon>
        <taxon>Chytridiomycota incertae sedis</taxon>
        <taxon>Chytridiomycetes</taxon>
        <taxon>Chytridiomycetes incertae sedis</taxon>
        <taxon>Blyttiomyces</taxon>
    </lineage>
</organism>